<proteinExistence type="predicted"/>
<evidence type="ECO:0000256" key="1">
    <source>
        <dbReference type="SAM" id="MobiDB-lite"/>
    </source>
</evidence>
<evidence type="ECO:0000313" key="3">
    <source>
        <dbReference type="Proteomes" id="UP000515135"/>
    </source>
</evidence>
<feature type="compositionally biased region" description="Polar residues" evidence="1">
    <location>
        <begin position="127"/>
        <end position="152"/>
    </location>
</feature>
<sequence length="319" mass="33822">MPESAPSSLQATTTSRIADIQLISHNSHYHWYFKFNAAQMSDPAGKTRATLASHLAITSNKPESARSSPLPVLIGSACGSVAGIVLIGTFLAVIWYKKRTRSPPVGLNPGVVGSNTNTAVSVMVSGHNQRGQGDSQANTESNITPKATVMTSDNDHQYEDIDKLHVKTEQGQSQANTESNTKTTDTKLISGNDQTGQGQSQANIQSLKVGNLSHDEVLAALQPMYLDVKSPPKDDASTEIANSNDPTGQGQSQAVTESLDVRNLSYGTGQTASQQNSVYKIVTQSQTITNTIATVMASATVMTSGQEQTEQGQSQSQGQ</sequence>
<dbReference type="Proteomes" id="UP000515135">
    <property type="component" value="Unplaced"/>
</dbReference>
<keyword evidence="3" id="KW-1185">Reference proteome</keyword>
<feature type="transmembrane region" description="Helical" evidence="2">
    <location>
        <begin position="72"/>
        <end position="96"/>
    </location>
</feature>
<dbReference type="RefSeq" id="XP_019630312.1">
    <property type="nucleotide sequence ID" value="XM_019774753.1"/>
</dbReference>
<feature type="region of interest" description="Disordered" evidence="1">
    <location>
        <begin position="228"/>
        <end position="254"/>
    </location>
</feature>
<feature type="compositionally biased region" description="Polar residues" evidence="1">
    <location>
        <begin position="169"/>
        <end position="202"/>
    </location>
</feature>
<organism evidence="3 4">
    <name type="scientific">Branchiostoma belcheri</name>
    <name type="common">Amphioxus</name>
    <dbReference type="NCBI Taxonomy" id="7741"/>
    <lineage>
        <taxon>Eukaryota</taxon>
        <taxon>Metazoa</taxon>
        <taxon>Chordata</taxon>
        <taxon>Cephalochordata</taxon>
        <taxon>Leptocardii</taxon>
        <taxon>Amphioxiformes</taxon>
        <taxon>Branchiostomatidae</taxon>
        <taxon>Branchiostoma</taxon>
    </lineage>
</organism>
<keyword evidence="2" id="KW-0472">Membrane</keyword>
<keyword evidence="2" id="KW-1133">Transmembrane helix</keyword>
<dbReference type="GeneID" id="109474457"/>
<protein>
    <submittedName>
        <fullName evidence="4">Uncharacterized protein LOC109474457</fullName>
    </submittedName>
</protein>
<gene>
    <name evidence="4" type="primary">LOC109474457</name>
</gene>
<evidence type="ECO:0000256" key="2">
    <source>
        <dbReference type="SAM" id="Phobius"/>
    </source>
</evidence>
<dbReference type="AlphaFoldDB" id="A0A6P4ZGW4"/>
<feature type="region of interest" description="Disordered" evidence="1">
    <location>
        <begin position="168"/>
        <end position="202"/>
    </location>
</feature>
<reference evidence="4" key="1">
    <citation type="submission" date="2025-08" db="UniProtKB">
        <authorList>
            <consortium name="RefSeq"/>
        </authorList>
    </citation>
    <scope>IDENTIFICATION</scope>
    <source>
        <tissue evidence="4">Gonad</tissue>
    </source>
</reference>
<evidence type="ECO:0000313" key="4">
    <source>
        <dbReference type="RefSeq" id="XP_019630312.1"/>
    </source>
</evidence>
<feature type="region of interest" description="Disordered" evidence="1">
    <location>
        <begin position="127"/>
        <end position="155"/>
    </location>
</feature>
<feature type="compositionally biased region" description="Polar residues" evidence="1">
    <location>
        <begin position="239"/>
        <end position="254"/>
    </location>
</feature>
<accession>A0A6P4ZGW4</accession>
<name>A0A6P4ZGW4_BRABE</name>
<keyword evidence="2" id="KW-0812">Transmembrane</keyword>
<dbReference type="KEGG" id="bbel:109474457"/>